<comment type="caution">
    <text evidence="2">The sequence shown here is derived from an EMBL/GenBank/DDBJ whole genome shotgun (WGS) entry which is preliminary data.</text>
</comment>
<dbReference type="Pfam" id="PF09648">
    <property type="entry name" value="YycI"/>
    <property type="match status" value="1"/>
</dbReference>
<dbReference type="Gene3D" id="2.40.128.690">
    <property type="entry name" value="YycH protein, domain 3-like"/>
    <property type="match status" value="1"/>
</dbReference>
<reference evidence="2 3" key="1">
    <citation type="submission" date="2024-06" db="EMBL/GenBank/DDBJ databases">
        <title>Genomic Encyclopedia of Type Strains, Phase IV (KMG-IV): sequencing the most valuable type-strain genomes for metagenomic binning, comparative biology and taxonomic classification.</title>
        <authorList>
            <person name="Goeker M."/>
        </authorList>
    </citation>
    <scope>NUCLEOTIDE SEQUENCE [LARGE SCALE GENOMIC DNA]</scope>
    <source>
        <strain evidence="2 3">DSM 23520</strain>
    </source>
</reference>
<dbReference type="RefSeq" id="WP_354220642.1">
    <property type="nucleotide sequence ID" value="NZ_JBEPMX010000009.1"/>
</dbReference>
<gene>
    <name evidence="2" type="ORF">ABID56_001962</name>
</gene>
<evidence type="ECO:0000259" key="1">
    <source>
        <dbReference type="Pfam" id="PF09648"/>
    </source>
</evidence>
<accession>A0ABV2KXK9</accession>
<organism evidence="2 3">
    <name type="scientific">Alkalibacillus flavidus</name>
    <dbReference type="NCBI Taxonomy" id="546021"/>
    <lineage>
        <taxon>Bacteria</taxon>
        <taxon>Bacillati</taxon>
        <taxon>Bacillota</taxon>
        <taxon>Bacilli</taxon>
        <taxon>Bacillales</taxon>
        <taxon>Bacillaceae</taxon>
        <taxon>Alkalibacillus</taxon>
    </lineage>
</organism>
<name>A0ABV2KXK9_9BACI</name>
<dbReference type="Proteomes" id="UP001549167">
    <property type="component" value="Unassembled WGS sequence"/>
</dbReference>
<dbReference type="EMBL" id="JBEPMX010000009">
    <property type="protein sequence ID" value="MET3683852.1"/>
    <property type="molecule type" value="Genomic_DNA"/>
</dbReference>
<sequence>MQWGQIKTLFIISFLVLNIFLAQQFLEKISDTNLETLSQTSFEDRLEAQNIEYSDLPESGQEEVYVSSSRYELTEDDLNEIESNFDNQRMVIMNNDTIVSEFNEPLELDGGDNDVLDYVFRGDEYQFWKEYNDNLVLFFQKQNGRPVFFNYSGVLAVKLNEEGHVTSYAQTLLNEAQVESDAQTVLAPMSAIEVLYSDVLERGDEITDMSLGYHTLVPLEEGEQIFTPTWKITINHEDIHFVNAIEGQLITTEEQEFVESMTYFVDYQVEELIRSEVE</sequence>
<proteinExistence type="predicted"/>
<keyword evidence="3" id="KW-1185">Reference proteome</keyword>
<feature type="domain" description="Regulatory protein YycH-like" evidence="1">
    <location>
        <begin position="36"/>
        <end position="245"/>
    </location>
</feature>
<protein>
    <submittedName>
        <fullName evidence="2">Regulatory protein YycI of two-component signal transduction system YycFG</fullName>
    </submittedName>
</protein>
<evidence type="ECO:0000313" key="3">
    <source>
        <dbReference type="Proteomes" id="UP001549167"/>
    </source>
</evidence>
<dbReference type="InterPro" id="IPR018604">
    <property type="entry name" value="YycI-like"/>
</dbReference>
<evidence type="ECO:0000313" key="2">
    <source>
        <dbReference type="EMBL" id="MET3683852.1"/>
    </source>
</evidence>